<keyword evidence="7" id="KW-0119">Carbohydrate metabolism</keyword>
<keyword evidence="3" id="KW-0964">Secreted</keyword>
<dbReference type="Gene3D" id="3.40.50.1820">
    <property type="entry name" value="alpha/beta hydrolase"/>
    <property type="match status" value="1"/>
</dbReference>
<evidence type="ECO:0000256" key="9">
    <source>
        <dbReference type="ARBA" id="ARBA00034075"/>
    </source>
</evidence>
<comment type="subcellular location">
    <subcellularLocation>
        <location evidence="1">Secreted</location>
    </subcellularLocation>
</comment>
<feature type="region of interest" description="Disordered" evidence="10">
    <location>
        <begin position="1"/>
        <end position="21"/>
    </location>
</feature>
<dbReference type="GO" id="GO:0005576">
    <property type="term" value="C:extracellular region"/>
    <property type="evidence" value="ECO:0007669"/>
    <property type="project" value="UniProtKB-SubCell"/>
</dbReference>
<name>A0AAN9YLZ4_9PEZI</name>
<evidence type="ECO:0000256" key="6">
    <source>
        <dbReference type="ARBA" id="ARBA00022801"/>
    </source>
</evidence>
<dbReference type="AlphaFoldDB" id="A0AAN9YLZ4"/>
<dbReference type="GO" id="GO:0030600">
    <property type="term" value="F:feruloyl esterase activity"/>
    <property type="evidence" value="ECO:0007669"/>
    <property type="project" value="UniProtKB-EC"/>
</dbReference>
<evidence type="ECO:0000256" key="1">
    <source>
        <dbReference type="ARBA" id="ARBA00004613"/>
    </source>
</evidence>
<keyword evidence="5" id="KW-0732">Signal</keyword>
<sequence length="320" mass="33486">MKHTAARSASAGCGSTPDIGDGAAKSYTTAAGREYKVHLPRDYDQDTPAPVIFSYHGAGGHVDQQAGQDRLTRADINSDHVVVYLQGNADDPDDPDRTTWQGAPENHSDDVAFTRDALDAVAAAYCIDPSRVYATGFSQGGGFIGAQLACSADLSARFAAYAPVSGAYYQRQVDKEADCAPATVDIACAAIAGAKGSSATPLMAFHGGSDDTIHYEGGFRGGACLPAIRHFVDVWVAADGLDDVPANQTIKGSSVAMRFGNSTGSGRNSGEADDDDGDKGLVTLVYAGDDVGHAWMSTELGTANFEASEWIMAFFRKHSL</sequence>
<comment type="catalytic activity">
    <reaction evidence="9">
        <text>feruloyl-polysaccharide + H2O = ferulate + polysaccharide.</text>
        <dbReference type="EC" id="3.1.1.73"/>
    </reaction>
</comment>
<dbReference type="PANTHER" id="PTHR38050:SF2">
    <property type="entry name" value="FERULOYL ESTERASE C-RELATED"/>
    <property type="match status" value="1"/>
</dbReference>
<dbReference type="SUPFAM" id="SSF53474">
    <property type="entry name" value="alpha/beta-Hydrolases"/>
    <property type="match status" value="1"/>
</dbReference>
<feature type="region of interest" description="Disordered" evidence="10">
    <location>
        <begin position="87"/>
        <end position="108"/>
    </location>
</feature>
<proteinExistence type="predicted"/>
<evidence type="ECO:0000313" key="11">
    <source>
        <dbReference type="EMBL" id="KAK7749151.1"/>
    </source>
</evidence>
<dbReference type="EMBL" id="JAKJXP020000078">
    <property type="protein sequence ID" value="KAK7749151.1"/>
    <property type="molecule type" value="Genomic_DNA"/>
</dbReference>
<keyword evidence="12" id="KW-1185">Reference proteome</keyword>
<keyword evidence="8" id="KW-0624">Polysaccharide degradation</keyword>
<dbReference type="Proteomes" id="UP001320420">
    <property type="component" value="Unassembled WGS sequence"/>
</dbReference>
<keyword evidence="6" id="KW-0378">Hydrolase</keyword>
<accession>A0AAN9YLZ4</accession>
<dbReference type="InterPro" id="IPR029058">
    <property type="entry name" value="AB_hydrolase_fold"/>
</dbReference>
<organism evidence="11 12">
    <name type="scientific">Diatrype stigma</name>
    <dbReference type="NCBI Taxonomy" id="117547"/>
    <lineage>
        <taxon>Eukaryota</taxon>
        <taxon>Fungi</taxon>
        <taxon>Dikarya</taxon>
        <taxon>Ascomycota</taxon>
        <taxon>Pezizomycotina</taxon>
        <taxon>Sordariomycetes</taxon>
        <taxon>Xylariomycetidae</taxon>
        <taxon>Xylariales</taxon>
        <taxon>Diatrypaceae</taxon>
        <taxon>Diatrype</taxon>
    </lineage>
</organism>
<evidence type="ECO:0000256" key="2">
    <source>
        <dbReference type="ARBA" id="ARBA00013091"/>
    </source>
</evidence>
<protein>
    <recommendedName>
        <fullName evidence="2">feruloyl esterase</fullName>
        <ecNumber evidence="2">3.1.1.73</ecNumber>
    </recommendedName>
</protein>
<dbReference type="GO" id="GO:0045493">
    <property type="term" value="P:xylan catabolic process"/>
    <property type="evidence" value="ECO:0007669"/>
    <property type="project" value="UniProtKB-KW"/>
</dbReference>
<evidence type="ECO:0000256" key="10">
    <source>
        <dbReference type="SAM" id="MobiDB-lite"/>
    </source>
</evidence>
<dbReference type="PANTHER" id="PTHR38050">
    <property type="match status" value="1"/>
</dbReference>
<gene>
    <name evidence="11" type="ORF">SLS62_008439</name>
</gene>
<evidence type="ECO:0000256" key="8">
    <source>
        <dbReference type="ARBA" id="ARBA00023326"/>
    </source>
</evidence>
<reference evidence="11 12" key="1">
    <citation type="submission" date="2024-02" db="EMBL/GenBank/DDBJ databases">
        <title>De novo assembly and annotation of 12 fungi associated with fruit tree decline syndrome in Ontario, Canada.</title>
        <authorList>
            <person name="Sulman M."/>
            <person name="Ellouze W."/>
            <person name="Ilyukhin E."/>
        </authorList>
    </citation>
    <scope>NUCLEOTIDE SEQUENCE [LARGE SCALE GENOMIC DNA]</scope>
    <source>
        <strain evidence="11 12">M11/M66-122</strain>
    </source>
</reference>
<evidence type="ECO:0000256" key="5">
    <source>
        <dbReference type="ARBA" id="ARBA00022729"/>
    </source>
</evidence>
<dbReference type="EC" id="3.1.1.73" evidence="2"/>
<keyword evidence="4" id="KW-0858">Xylan degradation</keyword>
<evidence type="ECO:0000256" key="4">
    <source>
        <dbReference type="ARBA" id="ARBA00022651"/>
    </source>
</evidence>
<comment type="caution">
    <text evidence="11">The sequence shown here is derived from an EMBL/GenBank/DDBJ whole genome shotgun (WGS) entry which is preliminary data.</text>
</comment>
<evidence type="ECO:0000313" key="12">
    <source>
        <dbReference type="Proteomes" id="UP001320420"/>
    </source>
</evidence>
<evidence type="ECO:0000256" key="3">
    <source>
        <dbReference type="ARBA" id="ARBA00022525"/>
    </source>
</evidence>
<evidence type="ECO:0000256" key="7">
    <source>
        <dbReference type="ARBA" id="ARBA00023277"/>
    </source>
</evidence>
<dbReference type="InterPro" id="IPR043595">
    <property type="entry name" value="FaeB/C/D"/>
</dbReference>